<evidence type="ECO:0000256" key="2">
    <source>
        <dbReference type="SAM" id="SignalP"/>
    </source>
</evidence>
<evidence type="ECO:0000313" key="3">
    <source>
        <dbReference type="EMBL" id="MEB8341502.1"/>
    </source>
</evidence>
<dbReference type="Pfam" id="PF01547">
    <property type="entry name" value="SBP_bac_1"/>
    <property type="match status" value="1"/>
</dbReference>
<accession>A0ABU6FFC8</accession>
<dbReference type="PANTHER" id="PTHR43649:SF12">
    <property type="entry name" value="DIACETYLCHITOBIOSE BINDING PROTEIN DASA"/>
    <property type="match status" value="1"/>
</dbReference>
<proteinExistence type="predicted"/>
<evidence type="ECO:0000256" key="1">
    <source>
        <dbReference type="SAM" id="MobiDB-lite"/>
    </source>
</evidence>
<dbReference type="PANTHER" id="PTHR43649">
    <property type="entry name" value="ARABINOSE-BINDING PROTEIN-RELATED"/>
    <property type="match status" value="1"/>
</dbReference>
<keyword evidence="4" id="KW-1185">Reference proteome</keyword>
<dbReference type="Gene3D" id="3.40.190.10">
    <property type="entry name" value="Periplasmic binding protein-like II"/>
    <property type="match status" value="1"/>
</dbReference>
<feature type="signal peptide" evidence="2">
    <location>
        <begin position="1"/>
        <end position="26"/>
    </location>
</feature>
<dbReference type="InterPro" id="IPR050490">
    <property type="entry name" value="Bact_solute-bd_prot1"/>
</dbReference>
<comment type="caution">
    <text evidence="3">The sequence shown here is derived from an EMBL/GenBank/DDBJ whole genome shotgun (WGS) entry which is preliminary data.</text>
</comment>
<evidence type="ECO:0000313" key="4">
    <source>
        <dbReference type="Proteomes" id="UP001354931"/>
    </source>
</evidence>
<reference evidence="3 4" key="1">
    <citation type="submission" date="2022-10" db="EMBL/GenBank/DDBJ databases">
        <authorList>
            <person name="Xie J."/>
            <person name="Shen N."/>
        </authorList>
    </citation>
    <scope>NUCLEOTIDE SEQUENCE [LARGE SCALE GENOMIC DNA]</scope>
    <source>
        <strain evidence="3 4">YIM65594</strain>
    </source>
</reference>
<sequence length="455" mass="48871">MAAPPQRIRRKAAGLVAAFALLPALSGCGGVSMADSGNSTFTTMGFMQSDALASDRMDAARKALAPDGLRIQVNEGAFDSQQFLSAVAAGDAPDAVVMDRTLVGGYAARGALMPLTDCLKRERIDTGGYVRTAIDEGSLDGTVYALPDSYDSRLLLTNDKVLKDNGTSAAEFTTGNWKKLEAATRTLQKRSGGKLTRIGFDPKIPEFFPMWAKANGADLISADGRTAELNDPKAVQALTYAVKLVDAQGGWGKLKALRDSFDMFGAKNEFVREQLGSFPMEDWYVNVLAGASPKIDLAPDVFRGRDGKPLNWSSGLGWAIPKNAKHPEAACEFIKTMTSTKTWVHAARAKAKETRASGSPYTGDVTGNLAADRIIEHEVWKPTGNKAFDKATRIVFDLSRKGFAVPSNPAGSEFKEAWQSAVNRVLSGEQTPQQALDQAQRKAQSALDLANEGRE</sequence>
<dbReference type="EMBL" id="JAOZYC010000148">
    <property type="protein sequence ID" value="MEB8341502.1"/>
    <property type="molecule type" value="Genomic_DNA"/>
</dbReference>
<feature type="chain" id="PRO_5045097494" evidence="2">
    <location>
        <begin position="27"/>
        <end position="455"/>
    </location>
</feature>
<feature type="region of interest" description="Disordered" evidence="1">
    <location>
        <begin position="429"/>
        <end position="455"/>
    </location>
</feature>
<feature type="compositionally biased region" description="Polar residues" evidence="1">
    <location>
        <begin position="429"/>
        <end position="443"/>
    </location>
</feature>
<gene>
    <name evidence="3" type="ORF">OKJ99_28795</name>
</gene>
<protein>
    <submittedName>
        <fullName evidence="3">Extracellular solute-binding protein</fullName>
    </submittedName>
</protein>
<dbReference type="RefSeq" id="WP_326020724.1">
    <property type="nucleotide sequence ID" value="NZ_JAOZYC010000148.1"/>
</dbReference>
<dbReference type="PROSITE" id="PS51257">
    <property type="entry name" value="PROKAR_LIPOPROTEIN"/>
    <property type="match status" value="1"/>
</dbReference>
<dbReference type="InterPro" id="IPR006059">
    <property type="entry name" value="SBP"/>
</dbReference>
<name>A0ABU6FFC8_9ACTN</name>
<dbReference type="Proteomes" id="UP001354931">
    <property type="component" value="Unassembled WGS sequence"/>
</dbReference>
<dbReference type="SUPFAM" id="SSF53850">
    <property type="entry name" value="Periplasmic binding protein-like II"/>
    <property type="match status" value="1"/>
</dbReference>
<organism evidence="3 4">
    <name type="scientific">Streptomyces endophyticus</name>
    <dbReference type="NCBI Taxonomy" id="714166"/>
    <lineage>
        <taxon>Bacteria</taxon>
        <taxon>Bacillati</taxon>
        <taxon>Actinomycetota</taxon>
        <taxon>Actinomycetes</taxon>
        <taxon>Kitasatosporales</taxon>
        <taxon>Streptomycetaceae</taxon>
        <taxon>Streptomyces</taxon>
    </lineage>
</organism>
<keyword evidence="2" id="KW-0732">Signal</keyword>